<dbReference type="eggNOG" id="COG2764">
    <property type="taxonomic scope" value="Bacteria"/>
</dbReference>
<dbReference type="SUPFAM" id="SSF54593">
    <property type="entry name" value="Glyoxalase/Bleomycin resistance protein/Dihydroxybiphenyl dioxygenase"/>
    <property type="match status" value="1"/>
</dbReference>
<reference evidence="2 4" key="1">
    <citation type="submission" date="2014-09" db="EMBL/GenBank/DDBJ databases">
        <authorList>
            <person name="McGinnis J.M."/>
            <person name="Wolfgang W.J."/>
        </authorList>
    </citation>
    <scope>NUCLEOTIDE SEQUENCE [LARGE SCALE GENOMIC DNA]</scope>
    <source>
        <strain evidence="2 4">JCM 14014</strain>
    </source>
</reference>
<reference evidence="2 4" key="2">
    <citation type="submission" date="2014-10" db="EMBL/GenBank/DDBJ databases">
        <title>Paracoccus sanguinis sp. nov., isolated from clinical specimens of New York State patients.</title>
        <authorList>
            <person name="Mingle L.A."/>
            <person name="Cole J.A."/>
            <person name="Lapierre P."/>
            <person name="Musser K.A."/>
        </authorList>
    </citation>
    <scope>NUCLEOTIDE SEQUENCE [LARGE SCALE GENOMIC DNA]</scope>
    <source>
        <strain evidence="2 4">JCM 14014</strain>
    </source>
</reference>
<dbReference type="Pfam" id="PF00903">
    <property type="entry name" value="Glyoxalase"/>
    <property type="match status" value="1"/>
</dbReference>
<accession>A0A099F5U8</accession>
<sequence length="140" mass="14903">MPFIPYLSFQGQCAEAFAFYGKVFGAEPVTSPFSEAPADSGAPDLPPEQRDWLMHAQIDTPDGVLMGADMPPQFGGQAQAGVSISVTREDEAAARALFDALAEGGRVTMPLGPTFFARGFGMCTDRFGTSWMISHGMADC</sequence>
<dbReference type="CDD" id="cd06588">
    <property type="entry name" value="PhnB_like"/>
    <property type="match status" value="1"/>
</dbReference>
<feature type="domain" description="Glyoxalase/fosfomycin resistance/dioxygenase" evidence="1">
    <location>
        <begin position="10"/>
        <end position="133"/>
    </location>
</feature>
<proteinExistence type="predicted"/>
<name>A0A099F5U8_9RHOB</name>
<dbReference type="Gene3D" id="3.10.180.10">
    <property type="entry name" value="2,3-Dihydroxybiphenyl 1,2-Dioxygenase, domain 1"/>
    <property type="match status" value="1"/>
</dbReference>
<evidence type="ECO:0000313" key="2">
    <source>
        <dbReference type="EMBL" id="KGJ05586.1"/>
    </source>
</evidence>
<dbReference type="InterPro" id="IPR004360">
    <property type="entry name" value="Glyas_Fos-R_dOase_dom"/>
</dbReference>
<dbReference type="InterPro" id="IPR028973">
    <property type="entry name" value="PhnB-like"/>
</dbReference>
<dbReference type="EMBL" id="JRKN01000005">
    <property type="protein sequence ID" value="KGJ05586.1"/>
    <property type="molecule type" value="Genomic_DNA"/>
</dbReference>
<dbReference type="RefSeq" id="WP_036739165.1">
    <property type="nucleotide sequence ID" value="NZ_FOJO01000005.1"/>
</dbReference>
<dbReference type="OrthoDB" id="9795306at2"/>
<dbReference type="AlphaFoldDB" id="A0A099F5U8"/>
<dbReference type="Proteomes" id="UP000182312">
    <property type="component" value="Unassembled WGS sequence"/>
</dbReference>
<reference evidence="3 5" key="3">
    <citation type="submission" date="2016-10" db="EMBL/GenBank/DDBJ databases">
        <authorList>
            <person name="de Groot N.N."/>
        </authorList>
    </citation>
    <scope>NUCLEOTIDE SEQUENCE [LARGE SCALE GENOMIC DNA]</scope>
    <source>
        <strain evidence="3 5">CGMCC 1.6117</strain>
    </source>
</reference>
<dbReference type="PANTHER" id="PTHR33990">
    <property type="entry name" value="PROTEIN YJDN-RELATED"/>
    <property type="match status" value="1"/>
</dbReference>
<protein>
    <submittedName>
        <fullName evidence="3">PhnB protein</fullName>
    </submittedName>
</protein>
<gene>
    <name evidence="2" type="ORF">IT41_05075</name>
    <name evidence="3" type="ORF">SAMN04487972_10547</name>
</gene>
<dbReference type="EMBL" id="FOJO01000005">
    <property type="protein sequence ID" value="SFA47190.1"/>
    <property type="molecule type" value="Genomic_DNA"/>
</dbReference>
<dbReference type="PANTHER" id="PTHR33990:SF1">
    <property type="entry name" value="PROTEIN YJDN"/>
    <property type="match status" value="1"/>
</dbReference>
<evidence type="ECO:0000313" key="4">
    <source>
        <dbReference type="Proteomes" id="UP000029846"/>
    </source>
</evidence>
<evidence type="ECO:0000313" key="3">
    <source>
        <dbReference type="EMBL" id="SFA47190.1"/>
    </source>
</evidence>
<dbReference type="Proteomes" id="UP000029846">
    <property type="component" value="Unassembled WGS sequence"/>
</dbReference>
<dbReference type="InterPro" id="IPR029068">
    <property type="entry name" value="Glyas_Bleomycin-R_OHBP_Dase"/>
</dbReference>
<dbReference type="STRING" id="376733.SAMN04487972_10547"/>
<evidence type="ECO:0000259" key="1">
    <source>
        <dbReference type="Pfam" id="PF00903"/>
    </source>
</evidence>
<organism evidence="2 4">
    <name type="scientific">Paracoccus halophilus</name>
    <dbReference type="NCBI Taxonomy" id="376733"/>
    <lineage>
        <taxon>Bacteria</taxon>
        <taxon>Pseudomonadati</taxon>
        <taxon>Pseudomonadota</taxon>
        <taxon>Alphaproteobacteria</taxon>
        <taxon>Rhodobacterales</taxon>
        <taxon>Paracoccaceae</taxon>
        <taxon>Paracoccus</taxon>
    </lineage>
</organism>
<keyword evidence="4" id="KW-1185">Reference proteome</keyword>
<evidence type="ECO:0000313" key="5">
    <source>
        <dbReference type="Proteomes" id="UP000182312"/>
    </source>
</evidence>